<dbReference type="GO" id="GO:0003676">
    <property type="term" value="F:nucleic acid binding"/>
    <property type="evidence" value="ECO:0007669"/>
    <property type="project" value="InterPro"/>
</dbReference>
<protein>
    <recommendedName>
        <fullName evidence="3">Integrase zinc-binding domain-containing protein</fullName>
    </recommendedName>
</protein>
<proteinExistence type="predicted"/>
<gene>
    <name evidence="1" type="ORF">BWQ96_06243</name>
</gene>
<comment type="caution">
    <text evidence="1">The sequence shown here is derived from an EMBL/GenBank/DDBJ whole genome shotgun (WGS) entry which is preliminary data.</text>
</comment>
<dbReference type="EMBL" id="NBIV01000104">
    <property type="protein sequence ID" value="PXF44010.1"/>
    <property type="molecule type" value="Genomic_DNA"/>
</dbReference>
<accession>A0A2V3ISC9</accession>
<dbReference type="InterPro" id="IPR012337">
    <property type="entry name" value="RNaseH-like_sf"/>
</dbReference>
<dbReference type="AlphaFoldDB" id="A0A2V3ISC9"/>
<dbReference type="SUPFAM" id="SSF53098">
    <property type="entry name" value="Ribonuclease H-like"/>
    <property type="match status" value="1"/>
</dbReference>
<sequence>MDKVHKNVCGHATYTHIKTLLQRNQVWDYSIEKYLSRTLEECISCFTTARAQPFLKVSISSLSDQFNEIVCIDHMFLDEVCLFHAMDADTRYSAGIIVPNTSMAHAISAFEAVWISPFWIPAAVLFHPAFQSDPFTSYLNSLGIHPRPILPRRHNKNVLESKHKVIRDIFERL</sequence>
<reference evidence="1 2" key="1">
    <citation type="journal article" date="2018" name="Mol. Biol. Evol.">
        <title>Analysis of the draft genome of the red seaweed Gracilariopsis chorda provides insights into genome size evolution in Rhodophyta.</title>
        <authorList>
            <person name="Lee J."/>
            <person name="Yang E.C."/>
            <person name="Graf L."/>
            <person name="Yang J.H."/>
            <person name="Qiu H."/>
            <person name="Zel Zion U."/>
            <person name="Chan C.X."/>
            <person name="Stephens T.G."/>
            <person name="Weber A.P.M."/>
            <person name="Boo G.H."/>
            <person name="Boo S.M."/>
            <person name="Kim K.M."/>
            <person name="Shin Y."/>
            <person name="Jung M."/>
            <person name="Lee S.J."/>
            <person name="Yim H.S."/>
            <person name="Lee J.H."/>
            <person name="Bhattacharya D."/>
            <person name="Yoon H.S."/>
        </authorList>
    </citation>
    <scope>NUCLEOTIDE SEQUENCE [LARGE SCALE GENOMIC DNA]</scope>
    <source>
        <strain evidence="1 2">SKKU-2015</strain>
        <tissue evidence="1">Whole body</tissue>
    </source>
</reference>
<name>A0A2V3ISC9_9FLOR</name>
<keyword evidence="2" id="KW-1185">Reference proteome</keyword>
<dbReference type="Proteomes" id="UP000247409">
    <property type="component" value="Unassembled WGS sequence"/>
</dbReference>
<dbReference type="Gene3D" id="3.30.420.10">
    <property type="entry name" value="Ribonuclease H-like superfamily/Ribonuclease H"/>
    <property type="match status" value="1"/>
</dbReference>
<organism evidence="1 2">
    <name type="scientific">Gracilariopsis chorda</name>
    <dbReference type="NCBI Taxonomy" id="448386"/>
    <lineage>
        <taxon>Eukaryota</taxon>
        <taxon>Rhodophyta</taxon>
        <taxon>Florideophyceae</taxon>
        <taxon>Rhodymeniophycidae</taxon>
        <taxon>Gracilariales</taxon>
        <taxon>Gracilariaceae</taxon>
        <taxon>Gracilariopsis</taxon>
    </lineage>
</organism>
<evidence type="ECO:0008006" key="3">
    <source>
        <dbReference type="Google" id="ProtNLM"/>
    </source>
</evidence>
<evidence type="ECO:0000313" key="2">
    <source>
        <dbReference type="Proteomes" id="UP000247409"/>
    </source>
</evidence>
<evidence type="ECO:0000313" key="1">
    <source>
        <dbReference type="EMBL" id="PXF44010.1"/>
    </source>
</evidence>
<dbReference type="InterPro" id="IPR036397">
    <property type="entry name" value="RNaseH_sf"/>
</dbReference>